<feature type="region of interest" description="Disordered" evidence="1">
    <location>
        <begin position="1"/>
        <end position="110"/>
    </location>
</feature>
<dbReference type="InterPro" id="IPR020839">
    <property type="entry name" value="SCD"/>
</dbReference>
<dbReference type="PANTHER" id="PTHR11199">
    <property type="entry name" value="STROMAL ANTIGEN"/>
    <property type="match status" value="1"/>
</dbReference>
<dbReference type="InterPro" id="IPR039662">
    <property type="entry name" value="Cohesin_Scc3/SA"/>
</dbReference>
<dbReference type="Pfam" id="PF21581">
    <property type="entry name" value="SCD"/>
    <property type="match status" value="1"/>
</dbReference>
<dbReference type="SUPFAM" id="SSF48371">
    <property type="entry name" value="ARM repeat"/>
    <property type="match status" value="1"/>
</dbReference>
<dbReference type="STRING" id="13706.A0A1X2HQR7"/>
<dbReference type="PANTHER" id="PTHR11199:SF0">
    <property type="entry name" value="LD34181P-RELATED"/>
    <property type="match status" value="1"/>
</dbReference>
<comment type="caution">
    <text evidence="3">The sequence shown here is derived from an EMBL/GenBank/DDBJ whole genome shotgun (WGS) entry which is preliminary data.</text>
</comment>
<reference evidence="3 4" key="1">
    <citation type="submission" date="2016-07" db="EMBL/GenBank/DDBJ databases">
        <title>Pervasive Adenine N6-methylation of Active Genes in Fungi.</title>
        <authorList>
            <consortium name="DOE Joint Genome Institute"/>
            <person name="Mondo S.J."/>
            <person name="Dannebaum R.O."/>
            <person name="Kuo R.C."/>
            <person name="Labutti K."/>
            <person name="Haridas S."/>
            <person name="Kuo A."/>
            <person name="Salamov A."/>
            <person name="Ahrendt S.R."/>
            <person name="Lipzen A."/>
            <person name="Sullivan W."/>
            <person name="Andreopoulos W.B."/>
            <person name="Clum A."/>
            <person name="Lindquist E."/>
            <person name="Daum C."/>
            <person name="Ramamoorthy G.K."/>
            <person name="Gryganskyi A."/>
            <person name="Culley D."/>
            <person name="Magnuson J.K."/>
            <person name="James T.Y."/>
            <person name="O'Malley M.A."/>
            <person name="Stajich J.E."/>
            <person name="Spatafora J.W."/>
            <person name="Visel A."/>
            <person name="Grigoriev I.V."/>
        </authorList>
    </citation>
    <scope>NUCLEOTIDE SEQUENCE [LARGE SCALE GENOMIC DNA]</scope>
    <source>
        <strain evidence="3 4">NRRL 2496</strain>
    </source>
</reference>
<accession>A0A1X2HQR7</accession>
<dbReference type="Pfam" id="PF08514">
    <property type="entry name" value="STAG"/>
    <property type="match status" value="1"/>
</dbReference>
<sequence length="1081" mass="122275">MPPKTKTTGKRKAKAPAQKRNVLEAIHRAAQQQKRFLGNSQDGSDSDDESNSDASSNDNEAGSPKRRRTNKTDVTKAVRRSTRSRPERASSSLSEVSITQSSQILSPVTEEDDSGIYNKVSLGEEDMKELAKQWVDDYQKEPAGPLRDLVNFFIRSCGCTVAITADAFMKDDIQVEALQELQEQLAKLPQPEYPVISRSQSGKRLKSKILEFIKCLIEQCNSDVIYDDTFIETIQDWLTTMSSSVYRPFRHTASILIFRIMTHIAKSAQAIDADNKKTKAQCQARGVAAQRKRALLRKSEALERKRETLNSYLAELFENVLMQRARDVEAIIRLDCIKSLSEWTEDYPAFFADNHYFRFFGWALNDQAGAVRSEALKAIGHLYSLQNMEETMSVFVQRFYKRIEDMALYDVDVPVQINALETCRAFAQKNRNLIRAADLLARMILLNNARLQKAAAPLFKTLLFADEIGPRLNERSTAGTSVDQWVTYKCFAAFLVKNKMAHSQDENRDPATSVQTDESIATAVAALWDHLTALQDYEALATYLGHDHSVSLVGADSGMDDDCRLTEDEEEMLVKVLYFCLQHMITPHNTRKKDEQLLPEIQASMSRKMIGLLPRLLSKDSDSAEKLAMLVKIPQLMDIDIYFEMRMEQQYEELLENLSRIYCNSTAPDVLQNCARTFGHMAGSTNLEESSKKELNNIYERITAQFRDACRGKDIAITRFSDEDLHAVAVSLARVNGVLGYVDMSAVMEVPDERGVDIVDLVGDLVDRATSGYDSEQDMCITAMRVLFRYIAWLSYRLSEDPEDSGLLKERLERRSVEARGKLEDILALDNAHTLAPVKAEAFSILIDLAWVLETDIQDDLQKRYVEYVHKEALDADKDDAEGAETRSVLIASLARGISVNVIDCSYATLLTAHYMQIDDTMDNVIQNMLFSLEDELKDERTATAICQMLLDSVKQLFEKEAEAAVSLAKIGCQVLEKANQDAVRLVSPQVICECIHIDGVTHAITRASTKRTDKFFHVLTAFAKPLTRARDVAKIHKHIEAQLREHKLEPETNSKVWEAYYKYIAAIDEVLKRKGLRYEG</sequence>
<protein>
    <submittedName>
        <fullName evidence="3">STAG domain-domain-containing protein</fullName>
    </submittedName>
</protein>
<feature type="compositionally biased region" description="Low complexity" evidence="1">
    <location>
        <begin position="52"/>
        <end position="62"/>
    </location>
</feature>
<dbReference type="GO" id="GO:0000785">
    <property type="term" value="C:chromatin"/>
    <property type="evidence" value="ECO:0007669"/>
    <property type="project" value="TreeGrafter"/>
</dbReference>
<dbReference type="GO" id="GO:0003682">
    <property type="term" value="F:chromatin binding"/>
    <property type="evidence" value="ECO:0007669"/>
    <property type="project" value="TreeGrafter"/>
</dbReference>
<proteinExistence type="predicted"/>
<organism evidence="3 4">
    <name type="scientific">Syncephalastrum racemosum</name>
    <name type="common">Filamentous fungus</name>
    <dbReference type="NCBI Taxonomy" id="13706"/>
    <lineage>
        <taxon>Eukaryota</taxon>
        <taxon>Fungi</taxon>
        <taxon>Fungi incertae sedis</taxon>
        <taxon>Mucoromycota</taxon>
        <taxon>Mucoromycotina</taxon>
        <taxon>Mucoromycetes</taxon>
        <taxon>Mucorales</taxon>
        <taxon>Syncephalastraceae</taxon>
        <taxon>Syncephalastrum</taxon>
    </lineage>
</organism>
<dbReference type="InterPro" id="IPR056396">
    <property type="entry name" value="HEAT_SCC3-SA"/>
</dbReference>
<keyword evidence="4" id="KW-1185">Reference proteome</keyword>
<dbReference type="GO" id="GO:0008278">
    <property type="term" value="C:cohesin complex"/>
    <property type="evidence" value="ECO:0007669"/>
    <property type="project" value="TreeGrafter"/>
</dbReference>
<dbReference type="InterPro" id="IPR011989">
    <property type="entry name" value="ARM-like"/>
</dbReference>
<dbReference type="InterPro" id="IPR016024">
    <property type="entry name" value="ARM-type_fold"/>
</dbReference>
<evidence type="ECO:0000313" key="4">
    <source>
        <dbReference type="Proteomes" id="UP000242180"/>
    </source>
</evidence>
<evidence type="ECO:0000313" key="3">
    <source>
        <dbReference type="EMBL" id="ORZ01632.1"/>
    </source>
</evidence>
<dbReference type="GO" id="GO:0007062">
    <property type="term" value="P:sister chromatid cohesion"/>
    <property type="evidence" value="ECO:0007669"/>
    <property type="project" value="UniProtKB-ARBA"/>
</dbReference>
<gene>
    <name evidence="3" type="ORF">BCR43DRAFT_522448</name>
</gene>
<dbReference type="AlphaFoldDB" id="A0A1X2HQR7"/>
<dbReference type="InterPro" id="IPR013721">
    <property type="entry name" value="STAG"/>
</dbReference>
<feature type="domain" description="SCD" evidence="2">
    <location>
        <begin position="321"/>
        <end position="406"/>
    </location>
</feature>
<feature type="compositionally biased region" description="Polar residues" evidence="1">
    <location>
        <begin position="89"/>
        <end position="106"/>
    </location>
</feature>
<dbReference type="OMA" id="QIQEAAY"/>
<dbReference type="Proteomes" id="UP000242180">
    <property type="component" value="Unassembled WGS sequence"/>
</dbReference>
<dbReference type="EMBL" id="MCGN01000002">
    <property type="protein sequence ID" value="ORZ01632.1"/>
    <property type="molecule type" value="Genomic_DNA"/>
</dbReference>
<evidence type="ECO:0000256" key="1">
    <source>
        <dbReference type="SAM" id="MobiDB-lite"/>
    </source>
</evidence>
<dbReference type="GO" id="GO:0005634">
    <property type="term" value="C:nucleus"/>
    <property type="evidence" value="ECO:0007669"/>
    <property type="project" value="TreeGrafter"/>
</dbReference>
<dbReference type="OrthoDB" id="498590at2759"/>
<dbReference type="FunCoup" id="A0A1X2HQR7">
    <property type="interactions" value="315"/>
</dbReference>
<dbReference type="Pfam" id="PF24571">
    <property type="entry name" value="HEAT_SCC3-SA"/>
    <property type="match status" value="1"/>
</dbReference>
<dbReference type="PROSITE" id="PS51425">
    <property type="entry name" value="SCD"/>
    <property type="match status" value="1"/>
</dbReference>
<name>A0A1X2HQR7_SYNRA</name>
<dbReference type="Gene3D" id="1.25.10.10">
    <property type="entry name" value="Leucine-rich Repeat Variant"/>
    <property type="match status" value="1"/>
</dbReference>
<evidence type="ECO:0000259" key="2">
    <source>
        <dbReference type="PROSITE" id="PS51425"/>
    </source>
</evidence>
<dbReference type="InParanoid" id="A0A1X2HQR7"/>